<dbReference type="Pfam" id="PF01799">
    <property type="entry name" value="Fer2_2"/>
    <property type="match status" value="1"/>
</dbReference>
<dbReference type="PANTHER" id="PTHR44379">
    <property type="entry name" value="OXIDOREDUCTASE WITH IRON-SULFUR SUBUNIT"/>
    <property type="match status" value="1"/>
</dbReference>
<dbReference type="InterPro" id="IPR036010">
    <property type="entry name" value="2Fe-2S_ferredoxin-like_sf"/>
</dbReference>
<keyword evidence="1" id="KW-0001">2Fe-2S</keyword>
<dbReference type="InterPro" id="IPR001041">
    <property type="entry name" value="2Fe-2S_ferredoxin-type"/>
</dbReference>
<dbReference type="SUPFAM" id="SSF47741">
    <property type="entry name" value="CO dehydrogenase ISP C-domain like"/>
    <property type="match status" value="1"/>
</dbReference>
<dbReference type="InterPro" id="IPR002888">
    <property type="entry name" value="2Fe-2S-bd"/>
</dbReference>
<dbReference type="PANTHER" id="PTHR44379:SF5">
    <property type="entry name" value="OXIDOREDUCTASE WITH IRON-SULFUR SUBUNIT"/>
    <property type="match status" value="1"/>
</dbReference>
<comment type="caution">
    <text evidence="7">The sequence shown here is derived from an EMBL/GenBank/DDBJ whole genome shotgun (WGS) entry which is preliminary data.</text>
</comment>
<dbReference type="PROSITE" id="PS51085">
    <property type="entry name" value="2FE2S_FER_2"/>
    <property type="match status" value="1"/>
</dbReference>
<evidence type="ECO:0000256" key="4">
    <source>
        <dbReference type="ARBA" id="ARBA00023004"/>
    </source>
</evidence>
<protein>
    <submittedName>
        <fullName evidence="7">(2Fe-2S)-binding protein</fullName>
    </submittedName>
</protein>
<gene>
    <name evidence="7" type="ORF">RD149_23580</name>
</gene>
<evidence type="ECO:0000313" key="8">
    <source>
        <dbReference type="Proteomes" id="UP001265083"/>
    </source>
</evidence>
<dbReference type="SUPFAM" id="SSF54292">
    <property type="entry name" value="2Fe-2S ferredoxin-like"/>
    <property type="match status" value="1"/>
</dbReference>
<dbReference type="PROSITE" id="PS00197">
    <property type="entry name" value="2FE2S_FER_1"/>
    <property type="match status" value="1"/>
</dbReference>
<evidence type="ECO:0000256" key="1">
    <source>
        <dbReference type="ARBA" id="ARBA00022714"/>
    </source>
</evidence>
<evidence type="ECO:0000259" key="6">
    <source>
        <dbReference type="PROSITE" id="PS51085"/>
    </source>
</evidence>
<dbReference type="Proteomes" id="UP001265083">
    <property type="component" value="Unassembled WGS sequence"/>
</dbReference>
<keyword evidence="3" id="KW-0560">Oxidoreductase</keyword>
<keyword evidence="8" id="KW-1185">Reference proteome</keyword>
<reference evidence="7 8" key="1">
    <citation type="submission" date="2023-08" db="EMBL/GenBank/DDBJ databases">
        <title>Bioegradation of LLDPE and BLDPE plastic by marine bacteria from coast plastic debris.</title>
        <authorList>
            <person name="Rong Z."/>
        </authorList>
    </citation>
    <scope>NUCLEOTIDE SEQUENCE [LARGE SCALE GENOMIC DNA]</scope>
    <source>
        <strain evidence="7 8">Z-2</strain>
    </source>
</reference>
<dbReference type="InterPro" id="IPR036884">
    <property type="entry name" value="2Fe-2S-bd_dom_sf"/>
</dbReference>
<dbReference type="EMBL" id="JAVLUS010000033">
    <property type="protein sequence ID" value="MDS1116728.1"/>
    <property type="molecule type" value="Genomic_DNA"/>
</dbReference>
<dbReference type="InterPro" id="IPR012675">
    <property type="entry name" value="Beta-grasp_dom_sf"/>
</dbReference>
<organism evidence="7 8">
    <name type="scientific">Gordonia westfalica</name>
    <dbReference type="NCBI Taxonomy" id="158898"/>
    <lineage>
        <taxon>Bacteria</taxon>
        <taxon>Bacillati</taxon>
        <taxon>Actinomycetota</taxon>
        <taxon>Actinomycetes</taxon>
        <taxon>Mycobacteriales</taxon>
        <taxon>Gordoniaceae</taxon>
        <taxon>Gordonia</taxon>
    </lineage>
</organism>
<proteinExistence type="predicted"/>
<dbReference type="Gene3D" id="1.10.150.120">
    <property type="entry name" value="[2Fe-2S]-binding domain"/>
    <property type="match status" value="1"/>
</dbReference>
<dbReference type="Gene3D" id="3.10.20.30">
    <property type="match status" value="1"/>
</dbReference>
<dbReference type="InterPro" id="IPR006058">
    <property type="entry name" value="2Fe2S_fd_BS"/>
</dbReference>
<dbReference type="CDD" id="cd00207">
    <property type="entry name" value="fer2"/>
    <property type="match status" value="1"/>
</dbReference>
<sequence>MTQSTTDLQLITLTVNGQSKAFLAEPRRTLADALRDELDLTGTKIGCGHGVCGSCTVLVDGAAVRSCLMFAVQAEGAEITTVEGLDQDGELDSIQKAFTENHGVQCGFCTSGMLLTTHALLAENPEPTEEEVRDGLNGNLCRCTGYQNIVKSVLAAAEAKASAKDAS</sequence>
<evidence type="ECO:0000256" key="5">
    <source>
        <dbReference type="ARBA" id="ARBA00023014"/>
    </source>
</evidence>
<dbReference type="RefSeq" id="WP_310952462.1">
    <property type="nucleotide sequence ID" value="NZ_JAVLUS010000033.1"/>
</dbReference>
<dbReference type="Pfam" id="PF00111">
    <property type="entry name" value="Fer2"/>
    <property type="match status" value="1"/>
</dbReference>
<evidence type="ECO:0000256" key="2">
    <source>
        <dbReference type="ARBA" id="ARBA00022723"/>
    </source>
</evidence>
<dbReference type="InterPro" id="IPR051452">
    <property type="entry name" value="Diverse_Oxidoreductases"/>
</dbReference>
<accession>A0ABU2GZ35</accession>
<keyword evidence="5" id="KW-0411">Iron-sulfur</keyword>
<keyword evidence="4" id="KW-0408">Iron</keyword>
<evidence type="ECO:0000256" key="3">
    <source>
        <dbReference type="ARBA" id="ARBA00023002"/>
    </source>
</evidence>
<evidence type="ECO:0000313" key="7">
    <source>
        <dbReference type="EMBL" id="MDS1116728.1"/>
    </source>
</evidence>
<keyword evidence="2" id="KW-0479">Metal-binding</keyword>
<name>A0ABU2GZ35_9ACTN</name>
<feature type="domain" description="2Fe-2S ferredoxin-type" evidence="6">
    <location>
        <begin position="9"/>
        <end position="85"/>
    </location>
</feature>